<feature type="signal peptide" evidence="2">
    <location>
        <begin position="1"/>
        <end position="20"/>
    </location>
</feature>
<keyword evidence="2" id="KW-0732">Signal</keyword>
<dbReference type="EMBL" id="JAXIVS010000016">
    <property type="protein sequence ID" value="MDY7231792.1"/>
    <property type="molecule type" value="Genomic_DNA"/>
</dbReference>
<gene>
    <name evidence="3" type="ORF">SYV04_35730</name>
</gene>
<reference evidence="3 4" key="1">
    <citation type="submission" date="2023-12" db="EMBL/GenBank/DDBJ databases">
        <title>the genome sequence of Hyalangium sp. s54d21.</title>
        <authorList>
            <person name="Zhang X."/>
        </authorList>
    </citation>
    <scope>NUCLEOTIDE SEQUENCE [LARGE SCALE GENOMIC DNA]</scope>
    <source>
        <strain evidence="4">s54d21</strain>
    </source>
</reference>
<feature type="chain" id="PRO_5047023361" evidence="2">
    <location>
        <begin position="21"/>
        <end position="81"/>
    </location>
</feature>
<evidence type="ECO:0000256" key="1">
    <source>
        <dbReference type="SAM" id="MobiDB-lite"/>
    </source>
</evidence>
<feature type="compositionally biased region" description="Pro residues" evidence="1">
    <location>
        <begin position="25"/>
        <end position="38"/>
    </location>
</feature>
<accession>A0ABU5HG55</accession>
<protein>
    <submittedName>
        <fullName evidence="3">Uncharacterized protein</fullName>
    </submittedName>
</protein>
<dbReference type="RefSeq" id="WP_321550507.1">
    <property type="nucleotide sequence ID" value="NZ_JAXIVS010000016.1"/>
</dbReference>
<comment type="caution">
    <text evidence="3">The sequence shown here is derived from an EMBL/GenBank/DDBJ whole genome shotgun (WGS) entry which is preliminary data.</text>
</comment>
<evidence type="ECO:0000313" key="4">
    <source>
        <dbReference type="Proteomes" id="UP001291309"/>
    </source>
</evidence>
<name>A0ABU5HG55_9BACT</name>
<keyword evidence="4" id="KW-1185">Reference proteome</keyword>
<organism evidence="3 4">
    <name type="scientific">Hyalangium rubrum</name>
    <dbReference type="NCBI Taxonomy" id="3103134"/>
    <lineage>
        <taxon>Bacteria</taxon>
        <taxon>Pseudomonadati</taxon>
        <taxon>Myxococcota</taxon>
        <taxon>Myxococcia</taxon>
        <taxon>Myxococcales</taxon>
        <taxon>Cystobacterineae</taxon>
        <taxon>Archangiaceae</taxon>
        <taxon>Hyalangium</taxon>
    </lineage>
</organism>
<evidence type="ECO:0000313" key="3">
    <source>
        <dbReference type="EMBL" id="MDY7231792.1"/>
    </source>
</evidence>
<sequence>MRRVLALWLATSLYAGAALAGEQKPPAPPPPTRAPEPAPAQGADKPELSAEDQEVVENLELLESLDEAEDFELLLELSREE</sequence>
<evidence type="ECO:0000256" key="2">
    <source>
        <dbReference type="SAM" id="SignalP"/>
    </source>
</evidence>
<dbReference type="Proteomes" id="UP001291309">
    <property type="component" value="Unassembled WGS sequence"/>
</dbReference>
<proteinExistence type="predicted"/>
<feature type="region of interest" description="Disordered" evidence="1">
    <location>
        <begin position="20"/>
        <end position="52"/>
    </location>
</feature>